<feature type="compositionally biased region" description="Polar residues" evidence="1">
    <location>
        <begin position="1429"/>
        <end position="1453"/>
    </location>
</feature>
<dbReference type="OMA" id="HEAACDS"/>
<dbReference type="InterPro" id="IPR029071">
    <property type="entry name" value="Ubiquitin-like_domsf"/>
</dbReference>
<dbReference type="OrthoDB" id="6260541at2759"/>
<feature type="compositionally biased region" description="Polar residues" evidence="1">
    <location>
        <begin position="1463"/>
        <end position="1478"/>
    </location>
</feature>
<dbReference type="Pfam" id="PF00788">
    <property type="entry name" value="RA"/>
    <property type="match status" value="1"/>
</dbReference>
<evidence type="ECO:0000256" key="1">
    <source>
        <dbReference type="SAM" id="MobiDB-lite"/>
    </source>
</evidence>
<feature type="compositionally biased region" description="Polar residues" evidence="1">
    <location>
        <begin position="1286"/>
        <end position="1299"/>
    </location>
</feature>
<reference evidence="5 6" key="1">
    <citation type="journal article" date="2013" name="Nat. Genet.">
        <title>The genome of the hydatid tapeworm Echinococcus granulosus.</title>
        <authorList>
            <person name="Zheng H."/>
            <person name="Zhang W."/>
            <person name="Zhang L."/>
            <person name="Zhang Z."/>
            <person name="Li J."/>
            <person name="Lu G."/>
            <person name="Zhu Y."/>
            <person name="Wang Y."/>
            <person name="Huang Y."/>
            <person name="Liu J."/>
            <person name="Kang H."/>
            <person name="Chen J."/>
            <person name="Wang L."/>
            <person name="Chen A."/>
            <person name="Yu S."/>
            <person name="Gao Z."/>
            <person name="Jin L."/>
            <person name="Gu W."/>
            <person name="Wang Z."/>
            <person name="Zhao L."/>
            <person name="Shi B."/>
            <person name="Wen H."/>
            <person name="Lin R."/>
            <person name="Jones M.K."/>
            <person name="Brejova B."/>
            <person name="Vinar T."/>
            <person name="Zhao G."/>
            <person name="McManus D.P."/>
            <person name="Chen Z."/>
            <person name="Zhou Y."/>
            <person name="Wang S."/>
        </authorList>
    </citation>
    <scope>NUCLEOTIDE SEQUENCE [LARGE SCALE GENOMIC DNA]</scope>
</reference>
<feature type="compositionally biased region" description="Polar residues" evidence="1">
    <location>
        <begin position="1578"/>
        <end position="1590"/>
    </location>
</feature>
<feature type="region of interest" description="Disordered" evidence="1">
    <location>
        <begin position="1617"/>
        <end position="1637"/>
    </location>
</feature>
<dbReference type="Gene3D" id="2.60.200.20">
    <property type="match status" value="1"/>
</dbReference>
<evidence type="ECO:0000259" key="3">
    <source>
        <dbReference type="PROSITE" id="PS50200"/>
    </source>
</evidence>
<dbReference type="Proteomes" id="UP000019149">
    <property type="component" value="Unassembled WGS sequence"/>
</dbReference>
<feature type="region of interest" description="Disordered" evidence="1">
    <location>
        <begin position="1280"/>
        <end position="1593"/>
    </location>
</feature>
<dbReference type="Pfam" id="PF00595">
    <property type="entry name" value="PDZ"/>
    <property type="match status" value="1"/>
</dbReference>
<feature type="compositionally biased region" description="Polar residues" evidence="1">
    <location>
        <begin position="1406"/>
        <end position="1421"/>
    </location>
</feature>
<feature type="compositionally biased region" description="Polar residues" evidence="1">
    <location>
        <begin position="1541"/>
        <end position="1553"/>
    </location>
</feature>
<dbReference type="InterPro" id="IPR036034">
    <property type="entry name" value="PDZ_sf"/>
</dbReference>
<feature type="compositionally biased region" description="Low complexity" evidence="1">
    <location>
        <begin position="1749"/>
        <end position="1760"/>
    </location>
</feature>
<proteinExistence type="predicted"/>
<feature type="region of interest" description="Disordered" evidence="1">
    <location>
        <begin position="2067"/>
        <end position="2103"/>
    </location>
</feature>
<feature type="compositionally biased region" description="Acidic residues" evidence="1">
    <location>
        <begin position="1367"/>
        <end position="1379"/>
    </location>
</feature>
<evidence type="ECO:0000259" key="4">
    <source>
        <dbReference type="PROSITE" id="PS51126"/>
    </source>
</evidence>
<dbReference type="PANTHER" id="PTHR10398">
    <property type="entry name" value="AFADIN"/>
    <property type="match status" value="1"/>
</dbReference>
<feature type="compositionally biased region" description="Acidic residues" evidence="1">
    <location>
        <begin position="1302"/>
        <end position="1318"/>
    </location>
</feature>
<protein>
    <submittedName>
        <fullName evidence="5">Afadin</fullName>
    </submittedName>
</protein>
<evidence type="ECO:0000313" key="6">
    <source>
        <dbReference type="Proteomes" id="UP000019149"/>
    </source>
</evidence>
<feature type="domain" description="Dilute" evidence="4">
    <location>
        <begin position="788"/>
        <end position="1046"/>
    </location>
</feature>
<feature type="domain" description="PDZ" evidence="2">
    <location>
        <begin position="1177"/>
        <end position="1263"/>
    </location>
</feature>
<dbReference type="SUPFAM" id="SSF50156">
    <property type="entry name" value="PDZ domain-like"/>
    <property type="match status" value="1"/>
</dbReference>
<dbReference type="STRING" id="6210.W6UKW5"/>
<feature type="compositionally biased region" description="Polar residues" evidence="1">
    <location>
        <begin position="1502"/>
        <end position="1517"/>
    </location>
</feature>
<feature type="region of interest" description="Disordered" evidence="1">
    <location>
        <begin position="2121"/>
        <end position="2141"/>
    </location>
</feature>
<dbReference type="InterPro" id="IPR000159">
    <property type="entry name" value="RA_dom"/>
</dbReference>
<gene>
    <name evidence="5" type="ORF">EGR_06408</name>
</gene>
<dbReference type="SMART" id="SM00314">
    <property type="entry name" value="RA"/>
    <property type="match status" value="1"/>
</dbReference>
<feature type="region of interest" description="Disordered" evidence="1">
    <location>
        <begin position="1703"/>
        <end position="1765"/>
    </location>
</feature>
<dbReference type="Pfam" id="PF01843">
    <property type="entry name" value="DIL"/>
    <property type="match status" value="1"/>
</dbReference>
<dbReference type="PROSITE" id="PS50106">
    <property type="entry name" value="PDZ"/>
    <property type="match status" value="1"/>
</dbReference>
<dbReference type="SMART" id="SM00228">
    <property type="entry name" value="PDZ"/>
    <property type="match status" value="1"/>
</dbReference>
<dbReference type="PROSITE" id="PS51126">
    <property type="entry name" value="DILUTE"/>
    <property type="match status" value="1"/>
</dbReference>
<dbReference type="PANTHER" id="PTHR10398:SF2">
    <property type="entry name" value="AFADIN"/>
    <property type="match status" value="1"/>
</dbReference>
<feature type="domain" description="Ras-associating" evidence="3">
    <location>
        <begin position="47"/>
        <end position="124"/>
    </location>
</feature>
<evidence type="ECO:0000313" key="5">
    <source>
        <dbReference type="EMBL" id="EUB58737.1"/>
    </source>
</evidence>
<organism evidence="5 6">
    <name type="scientific">Echinococcus granulosus</name>
    <name type="common">Hydatid tapeworm</name>
    <dbReference type="NCBI Taxonomy" id="6210"/>
    <lineage>
        <taxon>Eukaryota</taxon>
        <taxon>Metazoa</taxon>
        <taxon>Spiralia</taxon>
        <taxon>Lophotrochozoa</taxon>
        <taxon>Platyhelminthes</taxon>
        <taxon>Cestoda</taxon>
        <taxon>Eucestoda</taxon>
        <taxon>Cyclophyllidea</taxon>
        <taxon>Taeniidae</taxon>
        <taxon>Echinococcus</taxon>
        <taxon>Echinococcus granulosus group</taxon>
    </lineage>
</organism>
<feature type="compositionally biased region" description="Basic and acidic residues" evidence="1">
    <location>
        <begin position="630"/>
        <end position="641"/>
    </location>
</feature>
<dbReference type="InterPro" id="IPR028842">
    <property type="entry name" value="Afadin"/>
</dbReference>
<dbReference type="GO" id="GO:0007165">
    <property type="term" value="P:signal transduction"/>
    <property type="evidence" value="ECO:0007669"/>
    <property type="project" value="InterPro"/>
</dbReference>
<feature type="compositionally biased region" description="Basic and acidic residues" evidence="1">
    <location>
        <begin position="2121"/>
        <end position="2134"/>
    </location>
</feature>
<dbReference type="RefSeq" id="XP_024349933.1">
    <property type="nucleotide sequence ID" value="XM_024495657.1"/>
</dbReference>
<feature type="compositionally biased region" description="Basic and acidic residues" evidence="1">
    <location>
        <begin position="1567"/>
        <end position="1577"/>
    </location>
</feature>
<dbReference type="CTD" id="36342123"/>
<comment type="caution">
    <text evidence="5">The sequence shown here is derived from an EMBL/GenBank/DDBJ whole genome shotgun (WGS) entry which is preliminary data.</text>
</comment>
<dbReference type="Gene3D" id="2.30.42.10">
    <property type="match status" value="1"/>
</dbReference>
<dbReference type="GeneID" id="36342123"/>
<sequence length="2141" mass="236994">MLDFSEKIDEWNRNALELFRISEINENQEFFGVVRFYFYGPYDKYYSKCVRISSHATARHLVNVLVEKFHPDLRLLKSGRYALYEYHPSTGERRLGAEERPLMNQINWKTNQREGRFILRDESKLDMRAEHIILHQLLSLRPSSPSQPHHEYRSCKLSRKVGPHLHPHTYVTQLVEVFRRRVAARYLRSNPKKTPTRIGHLMLNDLAMLWGGGVNRNPPNVGDSSGSINMAKWRSAGNLITETPSVEAYARSQEPIANSSDELVFAVANEREKNAPSVSTKKKSKSLKTNGNIKKRQKMAAALASNQAVMRTSSLPNVLDEPEALMNANHEGIDPQTGALTVFLQSANLPTRSQTLKSTVSETSDQIIQRILASYGRLQNLGSYCLEQVNIPTKSENLPYSVPPRRILRTEERPLHILRSIQAKFPRVRTEFYLILHQDESLSLHEDASSQQQDYANISVKRPAPQLVEVNPNGTAKVGKVLRFNLTGLVQQGGGRQKAGVPIKVGSQFASVGPPPNIFLSANRFPDIRPVHCTLLPASSAVDGEKGESTGAAVLISPALDITTRPPGPTAVCLDGRKVVRPTPLRHGCIVQLGRSLFLKFLEQGTSLEKTRQVHEQVPKGSMPDLTFQESHRGWSPEKQYRSRTSLNQPTYTNTDQLFPDRLPILVDVRLPSSATSTTTDDFAACLHEAACDSVDAVLKLATSLSFHTTTVTSASSRSTSRPPIFVLTPAFLLYGLLRGCLRRWKVAHLTREQQEHYLSGLLNHIGSQMFQCIQTCCQGDFSTWSSMRVIFNQLLFWLANSSELLNFLQNDTDFSEAIATSSHLLANCIDSAFHELCRGFLELLKYLTPSLLFPGDFDQQDDLRLDDRPLPPTDDLYLSLPSTNLEPNIQRLLQILAFMIRGMRQACVNVSFALQLFAYVFHSMGAWIFNSIVQAKDHQEGRRGSVGSLWTTRLGAGRLMRRLQRVNQWATRHGLGSVCELHLLIPVQTCQLITADRSKFRPFQKRVLELRSLNSARIEWLLTHLGDPPPLTSEWIKNITKSVRQEIDREIMEQHGSPSSRETRELLSLQVPVELPLPLIVPPEGYVATSGLVGIPEGFMETVQPLVEDGCLSVRRNELAFKAPLNGMWTGHFRNRFDSRSAPSGHPMNKTFNNQPDANVEHLAKEAGVKLSSVKRLVLQKNGQPLGLGIVAAKPEGNAPYGIYIRHIVPSSVAAQDGRVEVGDQILAIANSSLVNCDQSEVAVSILARISTAVHLVVAKRAAQARGIMNLINSAQRGRPLPTTMARSTPSLNQASHWNQEEDDDEDEDDDDDDDGDGVQFGSRVPLGSGASQRQSQQSLYRPKSVDGLTNGRGVTQAPKIREFEVSSDDISSDEGSDEVWNSTEKTLKPTSKYGGRPSPPEVNLSFQPSPASVQGSLDSYKFRSQQDLRSSGLTTRPSSNGVDNESSSTDLNDFAKRNAEAINSQKNGPSKQDVSPSLSSLSSTSSIITQEIRKDPPNVTKPSQEGVYTNASEMTSESEDIITNVKQRIPSETRAATAEKTTSPLNASPARSVTDKAMQTVAESNDARNVAESKKPPTTVSLQASAVQTEPVRVVQEEEDVVRYTPPLDRLPLVRIQETRNGAARPNPPSTGPTLVEDVTKAVIDPQVGRPLPKQKIVTTSASYSDLRPSYSTTNVNTRAINSRPEPSTIQSGVTYWSSQTDLAVSGGSPPPEPTANFPQYHPPDSLEPSDLAIKYGDVGPPRGHRSPSLSPTGPSLSVYGPPASHFIPRRSSIRDNSPMRLDLIQRSRSLSASNHTVRAGSLNRVTQPETVDNGSRHLQDLARGIRQLEDAVEANPNADLIRELDQLRVEYRFQLQMNERSRTRSLNAPYMHSPGVGAPPKAAPPVMPKPRPFVPNMPATNGSVPSQPFDDLANERLEALRVQEQRARIYEENLSRKDNSNLKSSTSGNLYFAPPAIPVPSLQPKYTYQVESGPLYEEDTGAMSKASVTSRYSRTATLQSPLASSPNTDVCYSPLTRGTELRASRKSVTFDTNLESVALYSPPETPSGLAGKTYQPTNQVRQAAMRVESQSASRFNRSTASEPRSPTYGSSVTQPENAENLSFKDKMAFFAKTIGEDMPKDRYKASQKERQIANNLLR</sequence>
<feature type="region of interest" description="Disordered" evidence="1">
    <location>
        <begin position="616"/>
        <end position="644"/>
    </location>
</feature>
<dbReference type="SMART" id="SM01132">
    <property type="entry name" value="DIL"/>
    <property type="match status" value="1"/>
</dbReference>
<name>W6UKW5_ECHGR</name>
<dbReference type="EMBL" id="APAU02000056">
    <property type="protein sequence ID" value="EUB58737.1"/>
    <property type="molecule type" value="Genomic_DNA"/>
</dbReference>
<evidence type="ECO:0000259" key="2">
    <source>
        <dbReference type="PROSITE" id="PS50106"/>
    </source>
</evidence>
<feature type="compositionally biased region" description="Low complexity" evidence="1">
    <location>
        <begin position="1329"/>
        <end position="1340"/>
    </location>
</feature>
<dbReference type="KEGG" id="egl:EGR_06408"/>
<feature type="compositionally biased region" description="Polar residues" evidence="1">
    <location>
        <begin position="2071"/>
        <end position="2103"/>
    </location>
</feature>
<accession>W6UKW5</accession>
<dbReference type="InterPro" id="IPR002710">
    <property type="entry name" value="Dilute_dom"/>
</dbReference>
<feature type="compositionally biased region" description="Low complexity" evidence="1">
    <location>
        <begin position="1479"/>
        <end position="1491"/>
    </location>
</feature>
<keyword evidence="6" id="KW-1185">Reference proteome</keyword>
<dbReference type="Gene3D" id="3.10.20.90">
    <property type="entry name" value="Phosphatidylinositol 3-kinase Catalytic Subunit, Chain A, domain 1"/>
    <property type="match status" value="2"/>
</dbReference>
<dbReference type="SUPFAM" id="SSF54236">
    <property type="entry name" value="Ubiquitin-like"/>
    <property type="match status" value="2"/>
</dbReference>
<dbReference type="PROSITE" id="PS50200">
    <property type="entry name" value="RA"/>
    <property type="match status" value="1"/>
</dbReference>
<dbReference type="GO" id="GO:0005911">
    <property type="term" value="C:cell-cell junction"/>
    <property type="evidence" value="ECO:0007669"/>
    <property type="project" value="InterPro"/>
</dbReference>
<dbReference type="InterPro" id="IPR001478">
    <property type="entry name" value="PDZ"/>
</dbReference>